<dbReference type="AlphaFoldDB" id="A0A5D2BBA5"/>
<keyword evidence="1" id="KW-0812">Transmembrane</keyword>
<proteinExistence type="predicted"/>
<protein>
    <submittedName>
        <fullName evidence="2">Uncharacterized protein</fullName>
    </submittedName>
</protein>
<organism evidence="2 3">
    <name type="scientific">Gossypium darwinii</name>
    <name type="common">Darwin's cotton</name>
    <name type="synonym">Gossypium barbadense var. darwinii</name>
    <dbReference type="NCBI Taxonomy" id="34276"/>
    <lineage>
        <taxon>Eukaryota</taxon>
        <taxon>Viridiplantae</taxon>
        <taxon>Streptophyta</taxon>
        <taxon>Embryophyta</taxon>
        <taxon>Tracheophyta</taxon>
        <taxon>Spermatophyta</taxon>
        <taxon>Magnoliopsida</taxon>
        <taxon>eudicotyledons</taxon>
        <taxon>Gunneridae</taxon>
        <taxon>Pentapetalae</taxon>
        <taxon>rosids</taxon>
        <taxon>malvids</taxon>
        <taxon>Malvales</taxon>
        <taxon>Malvaceae</taxon>
        <taxon>Malvoideae</taxon>
        <taxon>Gossypium</taxon>
    </lineage>
</organism>
<dbReference type="Proteomes" id="UP000323506">
    <property type="component" value="Chromosome D09"/>
</dbReference>
<name>A0A5D2BBA5_GOSDA</name>
<keyword evidence="3" id="KW-1185">Reference proteome</keyword>
<feature type="transmembrane region" description="Helical" evidence="1">
    <location>
        <begin position="73"/>
        <end position="91"/>
    </location>
</feature>
<evidence type="ECO:0000256" key="1">
    <source>
        <dbReference type="SAM" id="Phobius"/>
    </source>
</evidence>
<reference evidence="2 3" key="1">
    <citation type="submission" date="2019-06" db="EMBL/GenBank/DDBJ databases">
        <title>WGS assembly of Gossypium darwinii.</title>
        <authorList>
            <person name="Chen Z.J."/>
            <person name="Sreedasyam A."/>
            <person name="Ando A."/>
            <person name="Song Q."/>
            <person name="De L."/>
            <person name="Hulse-Kemp A."/>
            <person name="Ding M."/>
            <person name="Ye W."/>
            <person name="Kirkbride R."/>
            <person name="Jenkins J."/>
            <person name="Plott C."/>
            <person name="Lovell J."/>
            <person name="Lin Y.-M."/>
            <person name="Vaughn R."/>
            <person name="Liu B."/>
            <person name="Li W."/>
            <person name="Simpson S."/>
            <person name="Scheffler B."/>
            <person name="Saski C."/>
            <person name="Grover C."/>
            <person name="Hu G."/>
            <person name="Conover J."/>
            <person name="Carlson J."/>
            <person name="Shu S."/>
            <person name="Boston L."/>
            <person name="Williams M."/>
            <person name="Peterson D."/>
            <person name="Mcgee K."/>
            <person name="Jones D."/>
            <person name="Wendel J."/>
            <person name="Stelly D."/>
            <person name="Grimwood J."/>
            <person name="Schmutz J."/>
        </authorList>
    </citation>
    <scope>NUCLEOTIDE SEQUENCE [LARGE SCALE GENOMIC DNA]</scope>
    <source>
        <strain evidence="2">1808015.09</strain>
    </source>
</reference>
<accession>A0A5D2BBA5</accession>
<evidence type="ECO:0000313" key="3">
    <source>
        <dbReference type="Proteomes" id="UP000323506"/>
    </source>
</evidence>
<keyword evidence="1" id="KW-1133">Transmembrane helix</keyword>
<sequence>MPSKASFGCRISHDKNAHSAETTIELEWNKLETVKKKQSKAKEWKIKEDPFPEVGGKGAEKEKKSGKFSNTTLSSFSNLIICCFIIFFHYPTNSKRVELFIPDIFIKMKTRFAFFLFPFKLLSDAAFLRFYLISPPGLLLFNLAILRKEAFNNYDEFFDLVYIFFCKELKALIRSVFLSAIQY</sequence>
<dbReference type="EMBL" id="CM017709">
    <property type="protein sequence ID" value="TYG54209.1"/>
    <property type="molecule type" value="Genomic_DNA"/>
</dbReference>
<keyword evidence="1" id="KW-0472">Membrane</keyword>
<evidence type="ECO:0000313" key="2">
    <source>
        <dbReference type="EMBL" id="TYG54209.1"/>
    </source>
</evidence>
<gene>
    <name evidence="2" type="ORF">ES288_D09G171000v1</name>
</gene>